<dbReference type="Proteomes" id="UP000283341">
    <property type="component" value="Unassembled WGS sequence"/>
</dbReference>
<protein>
    <submittedName>
        <fullName evidence="1">Uncharacterized protein</fullName>
    </submittedName>
</protein>
<dbReference type="AlphaFoldDB" id="A0A412IFW0"/>
<organism evidence="1 2">
    <name type="scientific">Bacteroides cellulosilyticus</name>
    <dbReference type="NCBI Taxonomy" id="246787"/>
    <lineage>
        <taxon>Bacteria</taxon>
        <taxon>Pseudomonadati</taxon>
        <taxon>Bacteroidota</taxon>
        <taxon>Bacteroidia</taxon>
        <taxon>Bacteroidales</taxon>
        <taxon>Bacteroidaceae</taxon>
        <taxon>Bacteroides</taxon>
    </lineage>
</organism>
<comment type="caution">
    <text evidence="1">The sequence shown here is derived from an EMBL/GenBank/DDBJ whole genome shotgun (WGS) entry which is preliminary data.</text>
</comment>
<reference evidence="1 2" key="1">
    <citation type="submission" date="2018-08" db="EMBL/GenBank/DDBJ databases">
        <title>A genome reference for cultivated species of the human gut microbiota.</title>
        <authorList>
            <person name="Zou Y."/>
            <person name="Xue W."/>
            <person name="Luo G."/>
        </authorList>
    </citation>
    <scope>NUCLEOTIDE SEQUENCE [LARGE SCALE GENOMIC DNA]</scope>
    <source>
        <strain evidence="1 2">AF22-3AC</strain>
    </source>
</reference>
<dbReference type="RefSeq" id="WP_118402854.1">
    <property type="nucleotide sequence ID" value="NZ_QRVJ01000012.1"/>
</dbReference>
<dbReference type="EMBL" id="QRVJ01000012">
    <property type="protein sequence ID" value="RGS35843.1"/>
    <property type="molecule type" value="Genomic_DNA"/>
</dbReference>
<name>A0A412IFW0_9BACE</name>
<gene>
    <name evidence="1" type="ORF">DWX97_14340</name>
</gene>
<accession>A0A412IFW0</accession>
<sequence>MKATITKPISPRQLQALQIAIQGIGISERQERLEWLSGQTGRTINSTKELTFIEANRLLSNLNDDRDRKVKDMLREEARRLVGKIYKKSFQISFLNKDYSGDNSPEDFEMNKAKINVWVRKYSGTGKNITQMDVEELRKVLGVMGKIARKEAES</sequence>
<evidence type="ECO:0000313" key="2">
    <source>
        <dbReference type="Proteomes" id="UP000283341"/>
    </source>
</evidence>
<proteinExistence type="predicted"/>
<evidence type="ECO:0000313" key="1">
    <source>
        <dbReference type="EMBL" id="RGS35843.1"/>
    </source>
</evidence>